<protein>
    <submittedName>
        <fullName evidence="5">PHA/PHB synthase family protein</fullName>
    </submittedName>
</protein>
<reference evidence="6" key="1">
    <citation type="journal article" date="2019" name="Int. J. Syst. Evol. Microbiol.">
        <title>The Global Catalogue of Microorganisms (GCM) 10K type strain sequencing project: providing services to taxonomists for standard genome sequencing and annotation.</title>
        <authorList>
            <consortium name="The Broad Institute Genomics Platform"/>
            <consortium name="The Broad Institute Genome Sequencing Center for Infectious Disease"/>
            <person name="Wu L."/>
            <person name="Ma J."/>
        </authorList>
    </citation>
    <scope>NUCLEOTIDE SEQUENCE [LARGE SCALE GENOMIC DNA]</scope>
    <source>
        <strain evidence="6">CCUG 51308</strain>
    </source>
</reference>
<feature type="region of interest" description="Disordered" evidence="3">
    <location>
        <begin position="90"/>
        <end position="110"/>
    </location>
</feature>
<keyword evidence="2" id="KW-0012">Acyltransferase</keyword>
<dbReference type="RefSeq" id="WP_382165889.1">
    <property type="nucleotide sequence ID" value="NZ_JBHTBR010000002.1"/>
</dbReference>
<evidence type="ECO:0000259" key="4">
    <source>
        <dbReference type="Pfam" id="PF07167"/>
    </source>
</evidence>
<dbReference type="InterPro" id="IPR051321">
    <property type="entry name" value="PHA/PHB_synthase"/>
</dbReference>
<feature type="domain" description="Poly-beta-hydroxybutyrate polymerase N-terminal" evidence="4">
    <location>
        <begin position="113"/>
        <end position="283"/>
    </location>
</feature>
<comment type="caution">
    <text evidence="5">The sequence shown here is derived from an EMBL/GenBank/DDBJ whole genome shotgun (WGS) entry which is preliminary data.</text>
</comment>
<evidence type="ECO:0000313" key="6">
    <source>
        <dbReference type="Proteomes" id="UP001596492"/>
    </source>
</evidence>
<keyword evidence="6" id="KW-1185">Reference proteome</keyword>
<dbReference type="Proteomes" id="UP001596492">
    <property type="component" value="Unassembled WGS sequence"/>
</dbReference>
<evidence type="ECO:0000313" key="5">
    <source>
        <dbReference type="EMBL" id="MFC7290741.1"/>
    </source>
</evidence>
<dbReference type="EMBL" id="JBHTBR010000002">
    <property type="protein sequence ID" value="MFC7290741.1"/>
    <property type="molecule type" value="Genomic_DNA"/>
</dbReference>
<sequence length="605" mass="68726">MTKEYDKPPNTEFPHLESSQALKERLIRLSTEFHTLLTEMAQDNGPMASSPVHLFVAIETLQRALGKDPERAAKAQQNLINRLGETAKLINDNEQANAEETTDKSESNRIHNPRFADPLWCQFPLFDFISQSYMVLYDWTRELVEDTEHLSEQERKEVQFQLHQFLSALSPSNNFFTNPVAIKRFIDTDGASLEAGLENLKRDYDADFGHLNISQCDKTAFEIGKNVAATKGQVVFKNELIELIRFSPSTKSVFERPLLIFPPWINKYYVLDLQAKNSLVAWLRDQGFTVYMISWRSADHITRDLDWDNYASLGGLAAIKFVYETHNISINIAGYCIGGTMLSTLAAYLAKKKDPRINSLTFMAAQTNFEDAGMMKAIVSERTFSETAAAIVKNKGIMPGELMSDGFNSLRPQRLIWQFIEENYLLGEDVKPFDLLYWNSDQTNIPGPLHLEYIQNFYIENQLAKNEFFLFDEKISLNDINWPVFIHAAFGDHISPFESVYSGRHLFGGDTKFILAEAGHIAGVVNPPTNNKYGHWSRGNPKLQTGADWKDSASYKKQSWWPALAEWLSERSGDLVSPPPPIKNAPSAPGVYVKTTLADIHQMRN</sequence>
<proteinExistence type="predicted"/>
<evidence type="ECO:0000256" key="1">
    <source>
        <dbReference type="ARBA" id="ARBA00022679"/>
    </source>
</evidence>
<dbReference type="InterPro" id="IPR010941">
    <property type="entry name" value="PhaC_N"/>
</dbReference>
<accession>A0ABW2IIJ4</accession>
<keyword evidence="1" id="KW-0808">Transferase</keyword>
<evidence type="ECO:0000256" key="3">
    <source>
        <dbReference type="SAM" id="MobiDB-lite"/>
    </source>
</evidence>
<dbReference type="SUPFAM" id="SSF53474">
    <property type="entry name" value="alpha/beta-Hydrolases"/>
    <property type="match status" value="1"/>
</dbReference>
<dbReference type="PANTHER" id="PTHR36837:SF5">
    <property type="entry name" value="POLY-3-HYDROXYBUTYRATE SYNTHASE"/>
    <property type="match status" value="1"/>
</dbReference>
<name>A0ABW2IIJ4_9PROT</name>
<dbReference type="PANTHER" id="PTHR36837">
    <property type="entry name" value="POLY(3-HYDROXYALKANOATE) POLYMERASE SUBUNIT PHAC"/>
    <property type="match status" value="1"/>
</dbReference>
<evidence type="ECO:0000256" key="2">
    <source>
        <dbReference type="ARBA" id="ARBA00023315"/>
    </source>
</evidence>
<dbReference type="InterPro" id="IPR029058">
    <property type="entry name" value="AB_hydrolase_fold"/>
</dbReference>
<dbReference type="Pfam" id="PF07167">
    <property type="entry name" value="PhaC_N"/>
    <property type="match status" value="1"/>
</dbReference>
<organism evidence="5 6">
    <name type="scientific">Hirschia litorea</name>
    <dbReference type="NCBI Taxonomy" id="1199156"/>
    <lineage>
        <taxon>Bacteria</taxon>
        <taxon>Pseudomonadati</taxon>
        <taxon>Pseudomonadota</taxon>
        <taxon>Alphaproteobacteria</taxon>
        <taxon>Hyphomonadales</taxon>
        <taxon>Hyphomonadaceae</taxon>
        <taxon>Hirschia</taxon>
    </lineage>
</organism>
<gene>
    <name evidence="5" type="ORF">ACFQS8_03870</name>
</gene>
<dbReference type="Gene3D" id="3.40.50.1820">
    <property type="entry name" value="alpha/beta hydrolase"/>
    <property type="match status" value="1"/>
</dbReference>